<feature type="chain" id="PRO_5045331308" description="Periplasmic copper-binding protein NosD beta helix domain-containing protein" evidence="1">
    <location>
        <begin position="29"/>
        <end position="336"/>
    </location>
</feature>
<dbReference type="EMBL" id="JAVDUU010000002">
    <property type="protein sequence ID" value="MDR6941657.1"/>
    <property type="molecule type" value="Genomic_DNA"/>
</dbReference>
<evidence type="ECO:0000313" key="4">
    <source>
        <dbReference type="Proteomes" id="UP001247620"/>
    </source>
</evidence>
<proteinExistence type="predicted"/>
<reference evidence="3 4" key="1">
    <citation type="submission" date="2023-07" db="EMBL/GenBank/DDBJ databases">
        <title>Sorghum-associated microbial communities from plants grown in Nebraska, USA.</title>
        <authorList>
            <person name="Schachtman D."/>
        </authorList>
    </citation>
    <scope>NUCLEOTIDE SEQUENCE [LARGE SCALE GENOMIC DNA]</scope>
    <source>
        <strain evidence="3 4">3262</strain>
    </source>
</reference>
<dbReference type="SMART" id="SM00710">
    <property type="entry name" value="PbH1"/>
    <property type="match status" value="5"/>
</dbReference>
<dbReference type="SUPFAM" id="SSF51126">
    <property type="entry name" value="Pectin lyase-like"/>
    <property type="match status" value="1"/>
</dbReference>
<dbReference type="InterPro" id="IPR011050">
    <property type="entry name" value="Pectin_lyase_fold/virulence"/>
</dbReference>
<feature type="domain" description="Periplasmic copper-binding protein NosD beta helix" evidence="2">
    <location>
        <begin position="188"/>
        <end position="328"/>
    </location>
</feature>
<evidence type="ECO:0000259" key="2">
    <source>
        <dbReference type="Pfam" id="PF05048"/>
    </source>
</evidence>
<accession>A0ABU1T8I5</accession>
<dbReference type="InterPro" id="IPR012334">
    <property type="entry name" value="Pectin_lyas_fold"/>
</dbReference>
<name>A0ABU1T8I5_9SPHI</name>
<organism evidence="3 4">
    <name type="scientific">Mucilaginibacter pocheonensis</name>
    <dbReference type="NCBI Taxonomy" id="398050"/>
    <lineage>
        <taxon>Bacteria</taxon>
        <taxon>Pseudomonadati</taxon>
        <taxon>Bacteroidota</taxon>
        <taxon>Sphingobacteriia</taxon>
        <taxon>Sphingobacteriales</taxon>
        <taxon>Sphingobacteriaceae</taxon>
        <taxon>Mucilaginibacter</taxon>
    </lineage>
</organism>
<keyword evidence="1" id="KW-0732">Signal</keyword>
<gene>
    <name evidence="3" type="ORF">J2W55_001499</name>
</gene>
<keyword evidence="4" id="KW-1185">Reference proteome</keyword>
<feature type="signal peptide" evidence="1">
    <location>
        <begin position="1"/>
        <end position="28"/>
    </location>
</feature>
<dbReference type="Proteomes" id="UP001247620">
    <property type="component" value="Unassembled WGS sequence"/>
</dbReference>
<dbReference type="InterPro" id="IPR007742">
    <property type="entry name" value="NosD_dom"/>
</dbReference>
<dbReference type="Gene3D" id="2.160.20.10">
    <property type="entry name" value="Single-stranded right-handed beta-helix, Pectin lyase-like"/>
    <property type="match status" value="1"/>
</dbReference>
<dbReference type="Pfam" id="PF05048">
    <property type="entry name" value="NosD"/>
    <property type="match status" value="1"/>
</dbReference>
<dbReference type="InterPro" id="IPR006626">
    <property type="entry name" value="PbH1"/>
</dbReference>
<protein>
    <recommendedName>
        <fullName evidence="2">Periplasmic copper-binding protein NosD beta helix domain-containing protein</fullName>
    </recommendedName>
</protein>
<comment type="caution">
    <text evidence="3">The sequence shown here is derived from an EMBL/GenBank/DDBJ whole genome shotgun (WGS) entry which is preliminary data.</text>
</comment>
<sequence length="336" mass="35747">MRIKKNFTPKKILLFFLMLLSVAFSACKKDVGPAVKSSAKAGSESPQLEVNAITYYLAANSNSADFQSLVNSAAAGDVIILRTGSHYVTTPITLPVGKNSITIRGETGAVIRKAPNTFNAAAIEITGNYNTIDLVELDGGNLPEAGIIIYGQHNTISNSKIHNCGSSSAAGAGILLHNTGNPVCALNTVIGCSVYYNYMVGVSQNGHSDGTIRDNVIYENGAEGLTVDIKSHNNYIYNNTLNKNNTGNRGVGGIGIDFSNGNRIDNNTVSNTYYKSGITFQNNIGGCDGTIVSNNHLTSNAQYGILQRFTQYANTNTSLTNNIFSGNTLGDTFIQF</sequence>
<evidence type="ECO:0000313" key="3">
    <source>
        <dbReference type="EMBL" id="MDR6941657.1"/>
    </source>
</evidence>
<dbReference type="RefSeq" id="WP_310093669.1">
    <property type="nucleotide sequence ID" value="NZ_JAVDUU010000002.1"/>
</dbReference>
<dbReference type="PROSITE" id="PS51257">
    <property type="entry name" value="PROKAR_LIPOPROTEIN"/>
    <property type="match status" value="1"/>
</dbReference>
<evidence type="ECO:0000256" key="1">
    <source>
        <dbReference type="SAM" id="SignalP"/>
    </source>
</evidence>